<dbReference type="EMBL" id="JAAITS010000022">
    <property type="protein sequence ID" value="NSG85603.1"/>
    <property type="molecule type" value="Genomic_DNA"/>
</dbReference>
<dbReference type="SUPFAM" id="SSF49367">
    <property type="entry name" value="Superoxide reductase-like"/>
    <property type="match status" value="1"/>
</dbReference>
<gene>
    <name evidence="1" type="ORF">G5B17_09175</name>
</gene>
<comment type="caution">
    <text evidence="1">The sequence shown here is derived from an EMBL/GenBank/DDBJ whole genome shotgun (WGS) entry which is preliminary data.</text>
</comment>
<proteinExistence type="predicted"/>
<accession>A0ABX2H7P1</accession>
<sequence length="127" mass="14645">MGEAVIHCHGVQLAPAVPEETDENHKIFIEKVEAEYFVCIDHDMTKKHYISFIAAASSDRMQMVKLYPEGNAEARFKINGVKRIFFYCNKDGLFSINVVKGLDDREKSYDDVEERRELEKVAGILFR</sequence>
<evidence type="ECO:0000313" key="2">
    <source>
        <dbReference type="Proteomes" id="UP001644719"/>
    </source>
</evidence>
<organism evidence="1 2">
    <name type="scientific">Blautia faecis</name>
    <dbReference type="NCBI Taxonomy" id="871665"/>
    <lineage>
        <taxon>Bacteria</taxon>
        <taxon>Bacillati</taxon>
        <taxon>Bacillota</taxon>
        <taxon>Clostridia</taxon>
        <taxon>Lachnospirales</taxon>
        <taxon>Lachnospiraceae</taxon>
        <taxon>Blautia</taxon>
    </lineage>
</organism>
<keyword evidence="2" id="KW-1185">Reference proteome</keyword>
<dbReference type="RefSeq" id="WP_195478547.1">
    <property type="nucleotide sequence ID" value="NZ_JANFZJ010000018.1"/>
</dbReference>
<protein>
    <recommendedName>
        <fullName evidence="3">Superoxide reductase</fullName>
    </recommendedName>
</protein>
<reference evidence="1 2" key="1">
    <citation type="journal article" date="2020" name="Cell Host Microbe">
        <title>Functional and Genomic Variation between Human-Derived Isolates of Lachnospiraceae Reveals Inter- and Intra-Species Diversity.</title>
        <authorList>
            <person name="Sorbara M.T."/>
            <person name="Littmann E.R."/>
            <person name="Fontana E."/>
            <person name="Moody T.U."/>
            <person name="Kohout C.E."/>
            <person name="Gjonbalaj M."/>
            <person name="Eaton V."/>
            <person name="Seok R."/>
            <person name="Leiner I.M."/>
            <person name="Pamer E.G."/>
        </authorList>
    </citation>
    <scope>NUCLEOTIDE SEQUENCE [LARGE SCALE GENOMIC DNA]</scope>
    <source>
        <strain evidence="1 2">MSK.17.74</strain>
    </source>
</reference>
<name>A0ABX2H7P1_9FIRM</name>
<evidence type="ECO:0000313" key="1">
    <source>
        <dbReference type="EMBL" id="NSG85603.1"/>
    </source>
</evidence>
<dbReference type="Gene3D" id="2.60.40.730">
    <property type="entry name" value="SOR catalytic domain"/>
    <property type="match status" value="1"/>
</dbReference>
<dbReference type="InterPro" id="IPR036073">
    <property type="entry name" value="Desulfoferrodoxin_Fe-bd_dom_sf"/>
</dbReference>
<dbReference type="Proteomes" id="UP001644719">
    <property type="component" value="Unassembled WGS sequence"/>
</dbReference>
<evidence type="ECO:0008006" key="3">
    <source>
        <dbReference type="Google" id="ProtNLM"/>
    </source>
</evidence>